<reference evidence="1 2" key="1">
    <citation type="journal article" date="2015" name="Genome Announc.">
        <title>Draft Genome Sequence of Brevibacillus brevis DZQ7, a Plant Growth-Promoting Rhizobacterium with Broad-Spectrum Antimicrobial Activity.</title>
        <authorList>
            <person name="Hou Q."/>
            <person name="Wang C."/>
            <person name="Hou X."/>
            <person name="Xia Z."/>
            <person name="Ye J."/>
            <person name="Liu K."/>
            <person name="Liu H."/>
            <person name="Wang J."/>
            <person name="Guo H."/>
            <person name="Yu X."/>
            <person name="Yang Y."/>
            <person name="Du B."/>
            <person name="Ding Y."/>
        </authorList>
    </citation>
    <scope>NUCLEOTIDE SEQUENCE [LARGE SCALE GENOMIC DNA]</scope>
    <source>
        <strain evidence="1 2">DZQ7</strain>
    </source>
</reference>
<evidence type="ECO:0000313" key="1">
    <source>
        <dbReference type="EMBL" id="AWX56719.1"/>
    </source>
</evidence>
<dbReference type="Proteomes" id="UP000036061">
    <property type="component" value="Chromosome"/>
</dbReference>
<proteinExistence type="predicted"/>
<accession>A0A2Z4MK10</accession>
<name>A0A2Z4MK10_BREBE</name>
<sequence>MTIIQKVYSGTSENLPIFTQEIELDKSFMGNEFGPTVIGAAITTKMSLQETKKPLFLSGYPVLFPKSNISI</sequence>
<gene>
    <name evidence="1" type="ORF">AB432_017480</name>
</gene>
<evidence type="ECO:0000313" key="2">
    <source>
        <dbReference type="Proteomes" id="UP000036061"/>
    </source>
</evidence>
<dbReference type="AlphaFoldDB" id="A0A2Z4MK10"/>
<protein>
    <submittedName>
        <fullName evidence="1">Uncharacterized protein</fullName>
    </submittedName>
</protein>
<organism evidence="1 2">
    <name type="scientific">Brevibacillus brevis</name>
    <name type="common">Bacillus brevis</name>
    <dbReference type="NCBI Taxonomy" id="1393"/>
    <lineage>
        <taxon>Bacteria</taxon>
        <taxon>Bacillati</taxon>
        <taxon>Bacillota</taxon>
        <taxon>Bacilli</taxon>
        <taxon>Bacillales</taxon>
        <taxon>Paenibacillaceae</taxon>
        <taxon>Brevibacillus</taxon>
    </lineage>
</organism>
<dbReference type="EMBL" id="CP030117">
    <property type="protein sequence ID" value="AWX56719.1"/>
    <property type="molecule type" value="Genomic_DNA"/>
</dbReference>